<dbReference type="Proteomes" id="UP000198634">
    <property type="component" value="Unassembled WGS sequence"/>
</dbReference>
<evidence type="ECO:0000256" key="1">
    <source>
        <dbReference type="SAM" id="MobiDB-lite"/>
    </source>
</evidence>
<evidence type="ECO:0000256" key="2">
    <source>
        <dbReference type="SAM" id="SignalP"/>
    </source>
</evidence>
<organism evidence="3 4">
    <name type="scientific">Thalassovita taeanensis</name>
    <dbReference type="NCBI Taxonomy" id="657014"/>
    <lineage>
        <taxon>Bacteria</taxon>
        <taxon>Pseudomonadati</taxon>
        <taxon>Pseudomonadota</taxon>
        <taxon>Alphaproteobacteria</taxon>
        <taxon>Rhodobacterales</taxon>
        <taxon>Roseobacteraceae</taxon>
        <taxon>Thalassovita</taxon>
    </lineage>
</organism>
<feature type="region of interest" description="Disordered" evidence="1">
    <location>
        <begin position="61"/>
        <end position="125"/>
    </location>
</feature>
<dbReference type="RefSeq" id="WP_090270451.1">
    <property type="nucleotide sequence ID" value="NZ_FOEP01000011.1"/>
</dbReference>
<evidence type="ECO:0000313" key="4">
    <source>
        <dbReference type="Proteomes" id="UP000198634"/>
    </source>
</evidence>
<accession>A0A1H9I324</accession>
<keyword evidence="4" id="KW-1185">Reference proteome</keyword>
<feature type="compositionally biased region" description="Basic and acidic residues" evidence="1">
    <location>
        <begin position="100"/>
        <end position="125"/>
    </location>
</feature>
<reference evidence="3 4" key="1">
    <citation type="submission" date="2016-10" db="EMBL/GenBank/DDBJ databases">
        <authorList>
            <person name="de Groot N.N."/>
        </authorList>
    </citation>
    <scope>NUCLEOTIDE SEQUENCE [LARGE SCALE GENOMIC DNA]</scope>
    <source>
        <strain evidence="3 4">DSM 22007</strain>
    </source>
</reference>
<gene>
    <name evidence="3" type="ORF">SAMN04488092_11116</name>
</gene>
<feature type="signal peptide" evidence="2">
    <location>
        <begin position="1"/>
        <end position="21"/>
    </location>
</feature>
<dbReference type="EMBL" id="FOEP01000011">
    <property type="protein sequence ID" value="SEQ68825.1"/>
    <property type="molecule type" value="Genomic_DNA"/>
</dbReference>
<dbReference type="OrthoDB" id="7876576at2"/>
<keyword evidence="2" id="KW-0732">Signal</keyword>
<evidence type="ECO:0000313" key="3">
    <source>
        <dbReference type="EMBL" id="SEQ68825.1"/>
    </source>
</evidence>
<protein>
    <submittedName>
        <fullName evidence="3">Uncharacterized protein</fullName>
    </submittedName>
</protein>
<proteinExistence type="predicted"/>
<dbReference type="AlphaFoldDB" id="A0A1H9I324"/>
<name>A0A1H9I324_9RHOB</name>
<sequence length="125" mass="12856">MNAKIIAGLVASVLVTSPVFAGHINPWATSEDDLLEQYHEANLEQSVDTPGEDEMLGVMNRNAVGKLGAESAEASQGSGGSVGGEHGHGDDHGDDDGDDDGHGEGHGNDNDHGHDNDHGGHGDRS</sequence>
<feature type="chain" id="PRO_5009300981" evidence="2">
    <location>
        <begin position="22"/>
        <end position="125"/>
    </location>
</feature>